<dbReference type="AlphaFoldDB" id="A0AAD7HHC5"/>
<name>A0AAD7HHC5_9AGAR</name>
<gene>
    <name evidence="1" type="ORF">B0H16DRAFT_1738627</name>
</gene>
<dbReference type="EMBL" id="JARKIB010000236">
    <property type="protein sequence ID" value="KAJ7720790.1"/>
    <property type="molecule type" value="Genomic_DNA"/>
</dbReference>
<dbReference type="Proteomes" id="UP001215598">
    <property type="component" value="Unassembled WGS sequence"/>
</dbReference>
<evidence type="ECO:0000313" key="2">
    <source>
        <dbReference type="Proteomes" id="UP001215598"/>
    </source>
</evidence>
<protein>
    <submittedName>
        <fullName evidence="1">Uncharacterized protein</fullName>
    </submittedName>
</protein>
<accession>A0AAD7HHC5</accession>
<evidence type="ECO:0000313" key="1">
    <source>
        <dbReference type="EMBL" id="KAJ7720790.1"/>
    </source>
</evidence>
<organism evidence="1 2">
    <name type="scientific">Mycena metata</name>
    <dbReference type="NCBI Taxonomy" id="1033252"/>
    <lineage>
        <taxon>Eukaryota</taxon>
        <taxon>Fungi</taxon>
        <taxon>Dikarya</taxon>
        <taxon>Basidiomycota</taxon>
        <taxon>Agaricomycotina</taxon>
        <taxon>Agaricomycetes</taxon>
        <taxon>Agaricomycetidae</taxon>
        <taxon>Agaricales</taxon>
        <taxon>Marasmiineae</taxon>
        <taxon>Mycenaceae</taxon>
        <taxon>Mycena</taxon>
    </lineage>
</organism>
<comment type="caution">
    <text evidence="1">The sequence shown here is derived from an EMBL/GenBank/DDBJ whole genome shotgun (WGS) entry which is preliminary data.</text>
</comment>
<sequence>MTPRRLSMRPYIATFTASFRVRSSSNYTGGWDYGSGETRCAAGDRAYGIIAQSERWRQLRVIRGVARPLPAFACAFSVSASTSSSSPLSLRRIHEHLDVDADGGQSANHSVRGVVFPPSGLLPAWLGALHAPAAVIAARAHALAETAPIGAHRARDVHLRRGRPFMLRTSVWLHIALAAKRCSVSLRACPTGAFLRGLARIYPYVLLAWHTPIPQPHAPRLTLLPSRTPWLAPMRLERTPIPYPLLTAPDRGERPGPGRST</sequence>
<reference evidence="1" key="1">
    <citation type="submission" date="2023-03" db="EMBL/GenBank/DDBJ databases">
        <title>Massive genome expansion in bonnet fungi (Mycena s.s.) driven by repeated elements and novel gene families across ecological guilds.</title>
        <authorList>
            <consortium name="Lawrence Berkeley National Laboratory"/>
            <person name="Harder C.B."/>
            <person name="Miyauchi S."/>
            <person name="Viragh M."/>
            <person name="Kuo A."/>
            <person name="Thoen E."/>
            <person name="Andreopoulos B."/>
            <person name="Lu D."/>
            <person name="Skrede I."/>
            <person name="Drula E."/>
            <person name="Henrissat B."/>
            <person name="Morin E."/>
            <person name="Kohler A."/>
            <person name="Barry K."/>
            <person name="LaButti K."/>
            <person name="Morin E."/>
            <person name="Salamov A."/>
            <person name="Lipzen A."/>
            <person name="Mereny Z."/>
            <person name="Hegedus B."/>
            <person name="Baldrian P."/>
            <person name="Stursova M."/>
            <person name="Weitz H."/>
            <person name="Taylor A."/>
            <person name="Grigoriev I.V."/>
            <person name="Nagy L.G."/>
            <person name="Martin F."/>
            <person name="Kauserud H."/>
        </authorList>
    </citation>
    <scope>NUCLEOTIDE SEQUENCE</scope>
    <source>
        <strain evidence="1">CBHHK182m</strain>
    </source>
</reference>
<keyword evidence="2" id="KW-1185">Reference proteome</keyword>
<proteinExistence type="predicted"/>